<feature type="compositionally biased region" description="Polar residues" evidence="1">
    <location>
        <begin position="282"/>
        <end position="295"/>
    </location>
</feature>
<gene>
    <name evidence="2" type="ORF">CKJ66_27390</name>
</gene>
<proteinExistence type="predicted"/>
<evidence type="ECO:0000256" key="1">
    <source>
        <dbReference type="SAM" id="MobiDB-lite"/>
    </source>
</evidence>
<feature type="region of interest" description="Disordered" evidence="1">
    <location>
        <begin position="193"/>
        <end position="229"/>
    </location>
</feature>
<dbReference type="Gene3D" id="3.90.1720.10">
    <property type="entry name" value="endopeptidase domain like (from Nostoc punctiforme)"/>
    <property type="match status" value="1"/>
</dbReference>
<reference evidence="2 3" key="1">
    <citation type="submission" date="2017-08" db="EMBL/GenBank/DDBJ databases">
        <title>Phylogenetic analysis of Mycobacterium avium complex whole genomes.</title>
        <authorList>
            <person name="Caverly L.J."/>
            <person name="Spilker T."/>
            <person name="Lipuma J."/>
        </authorList>
    </citation>
    <scope>NUCLEOTIDE SEQUENCE [LARGE SCALE GENOMIC DNA]</scope>
    <source>
        <strain evidence="2 3">FLAC0165</strain>
    </source>
</reference>
<protein>
    <submittedName>
        <fullName evidence="2">Uncharacterized protein</fullName>
    </submittedName>
</protein>
<sequence>MTTTVKMALAAAVTALLCMLALPIAITMMALPGQGTQQFFATCTAALGIRGAIVANPPNDAPSAQEVLLKIDQTAETLGFGRQGATVTVAIAMRATGLANAANAAAADTQRYAHSAVLNDGAGALGLPLSWGSAAELMTPEVSTALALDHMVDTEPRWRDADPSQLAAQITGLTAEDFTQYIADAQARLGALPAPAGTSSAPAALTSAAPTTTQQKAEPAPPTTTAATSTATTVLNPDQASSAMSTAPAAANCLHALTTPLPAAAPGPNPAGHDIAAAAQRSVGTDQTATTTRPTNEPIPAQPTTPPTDIADSAEFVASILSSTLGTTIPTTIAEQLQIGYRVVADPEPGDAVYIDISASAGPHLAGIAVDADTMVTVLPGHSAPEWTRIGPNRVIRRIEGGPSV</sequence>
<dbReference type="EMBL" id="NSFD01000058">
    <property type="protein sequence ID" value="PBA23640.1"/>
    <property type="molecule type" value="Genomic_DNA"/>
</dbReference>
<dbReference type="RefSeq" id="WP_095795284.1">
    <property type="nucleotide sequence ID" value="NZ_NSFD01000058.1"/>
</dbReference>
<name>A0A2A2ZBA0_MYCAV</name>
<evidence type="ECO:0000313" key="2">
    <source>
        <dbReference type="EMBL" id="PBA23640.1"/>
    </source>
</evidence>
<dbReference type="AlphaFoldDB" id="A0A2A2ZBA0"/>
<organism evidence="2 3">
    <name type="scientific">Mycobacterium avium</name>
    <dbReference type="NCBI Taxonomy" id="1764"/>
    <lineage>
        <taxon>Bacteria</taxon>
        <taxon>Bacillati</taxon>
        <taxon>Actinomycetota</taxon>
        <taxon>Actinomycetes</taxon>
        <taxon>Mycobacteriales</taxon>
        <taxon>Mycobacteriaceae</taxon>
        <taxon>Mycobacterium</taxon>
        <taxon>Mycobacterium avium complex (MAC)</taxon>
    </lineage>
</organism>
<accession>A0A2A2ZBA0</accession>
<comment type="caution">
    <text evidence="2">The sequence shown here is derived from an EMBL/GenBank/DDBJ whole genome shotgun (WGS) entry which is preliminary data.</text>
</comment>
<evidence type="ECO:0000313" key="3">
    <source>
        <dbReference type="Proteomes" id="UP000217768"/>
    </source>
</evidence>
<feature type="region of interest" description="Disordered" evidence="1">
    <location>
        <begin position="281"/>
        <end position="309"/>
    </location>
</feature>
<dbReference type="Proteomes" id="UP000217768">
    <property type="component" value="Unassembled WGS sequence"/>
</dbReference>